<proteinExistence type="predicted"/>
<name>A0ABQ6PA91_9SPHN</name>
<evidence type="ECO:0000313" key="1">
    <source>
        <dbReference type="EMBL" id="GMM62166.1"/>
    </source>
</evidence>
<protein>
    <submittedName>
        <fullName evidence="1">Uncharacterized protein</fullName>
    </submittedName>
</protein>
<accession>A0ABQ6PA91</accession>
<keyword evidence="2" id="KW-1185">Reference proteome</keyword>
<comment type="caution">
    <text evidence="1">The sequence shown here is derived from an EMBL/GenBank/DDBJ whole genome shotgun (WGS) entry which is preliminary data.</text>
</comment>
<sequence length="197" mass="21440">MPPLPVPPNGASANLTVPPLDSSGLRQSVNRNISDAQSIWNLRSAYNVAALNCTSARHAQLVPLYRAFLKTHAKALAKANRTIDQEFKAKYGARFVGPREQYMTSVYNHFALPPTLADFCDATLAMAHDAAAVKPVEFEAFAVRSLPNIEVVFDAFYRRYDAYRSDVAAWHAQYGDAQPGAQIVVASGAGKTEPTEG</sequence>
<dbReference type="EMBL" id="BTFW01000001">
    <property type="protein sequence ID" value="GMM62166.1"/>
    <property type="molecule type" value="Genomic_DNA"/>
</dbReference>
<organism evidence="1 2">
    <name type="scientific">Novosphingobium pituita</name>
    <dbReference type="NCBI Taxonomy" id="3056842"/>
    <lineage>
        <taxon>Bacteria</taxon>
        <taxon>Pseudomonadati</taxon>
        <taxon>Pseudomonadota</taxon>
        <taxon>Alphaproteobacteria</taxon>
        <taxon>Sphingomonadales</taxon>
        <taxon>Sphingomonadaceae</taxon>
        <taxon>Novosphingobium</taxon>
    </lineage>
</organism>
<gene>
    <name evidence="1" type="ORF">NUTIK01_29430</name>
</gene>
<evidence type="ECO:0000313" key="2">
    <source>
        <dbReference type="Proteomes" id="UP001187221"/>
    </source>
</evidence>
<reference evidence="1 2" key="1">
    <citation type="submission" date="2023-06" db="EMBL/GenBank/DDBJ databases">
        <title>Draft genome sequence of Novosphingobium sp. strain IK01.</title>
        <authorList>
            <person name="Hatamoto M."/>
            <person name="Ikarashi T."/>
            <person name="Yamaguchi T."/>
        </authorList>
    </citation>
    <scope>NUCLEOTIDE SEQUENCE [LARGE SCALE GENOMIC DNA]</scope>
    <source>
        <strain evidence="1 2">IK01</strain>
    </source>
</reference>
<dbReference type="Proteomes" id="UP001187221">
    <property type="component" value="Unassembled WGS sequence"/>
</dbReference>